<keyword evidence="3" id="KW-0963">Cytoplasm</keyword>
<dbReference type="GO" id="GO:0046872">
    <property type="term" value="F:metal ion binding"/>
    <property type="evidence" value="ECO:0007669"/>
    <property type="project" value="UniProtKB-KW"/>
</dbReference>
<evidence type="ECO:0000256" key="1">
    <source>
        <dbReference type="ARBA" id="ARBA00004496"/>
    </source>
</evidence>
<dbReference type="InterPro" id="IPR037214">
    <property type="entry name" value="TROVE_dom_sf"/>
</dbReference>
<evidence type="ECO:0000256" key="5">
    <source>
        <dbReference type="ARBA" id="ARBA00022884"/>
    </source>
</evidence>
<reference evidence="9" key="1">
    <citation type="submission" date="2024-06" db="EMBL/GenBank/DDBJ databases">
        <title>The genome sequences of Kitasatospora sp. strain HUAS MG31.</title>
        <authorList>
            <person name="Mo P."/>
        </authorList>
    </citation>
    <scope>NUCLEOTIDE SEQUENCE</scope>
    <source>
        <strain evidence="9">HUAS MG31</strain>
    </source>
</reference>
<keyword evidence="4" id="KW-0479">Metal-binding</keyword>
<organism evidence="9">
    <name type="scientific">Kitasatospora camelliae</name>
    <dbReference type="NCBI Taxonomy" id="3156397"/>
    <lineage>
        <taxon>Bacteria</taxon>
        <taxon>Bacillati</taxon>
        <taxon>Actinomycetota</taxon>
        <taxon>Actinomycetes</taxon>
        <taxon>Kitasatosporales</taxon>
        <taxon>Streptomycetaceae</taxon>
        <taxon>Kitasatospora</taxon>
    </lineage>
</organism>
<dbReference type="GO" id="GO:0003723">
    <property type="term" value="F:RNA binding"/>
    <property type="evidence" value="ECO:0007669"/>
    <property type="project" value="UniProtKB-KW"/>
</dbReference>
<dbReference type="InterPro" id="IPR008858">
    <property type="entry name" value="TROVE_dom"/>
</dbReference>
<comment type="similarity">
    <text evidence="2">Belongs to the Ro 60 kDa family.</text>
</comment>
<dbReference type="Pfam" id="PF05731">
    <property type="entry name" value="TROVE"/>
    <property type="match status" value="1"/>
</dbReference>
<evidence type="ECO:0000313" key="9">
    <source>
        <dbReference type="EMBL" id="XCM83196.1"/>
    </source>
</evidence>
<proteinExistence type="inferred from homology"/>
<dbReference type="GO" id="GO:0005737">
    <property type="term" value="C:cytoplasm"/>
    <property type="evidence" value="ECO:0007669"/>
    <property type="project" value="UniProtKB-SubCell"/>
</dbReference>
<dbReference type="SUPFAM" id="SSF53300">
    <property type="entry name" value="vWA-like"/>
    <property type="match status" value="1"/>
</dbReference>
<dbReference type="KEGG" id="kcm:ABWK59_31870"/>
<evidence type="ECO:0000256" key="6">
    <source>
        <dbReference type="ARBA" id="ARBA00023274"/>
    </source>
</evidence>
<dbReference type="RefSeq" id="WP_354644131.1">
    <property type="nucleotide sequence ID" value="NZ_CP159872.1"/>
</dbReference>
<comment type="subcellular location">
    <subcellularLocation>
        <location evidence="1">Cytoplasm</location>
    </subcellularLocation>
</comment>
<sequence>MTRFNRQRTKAETRAEISAELPGLTPGGATSPLSLYGQWHPPRPRGWAPAVAFPPPVPRNHEGGAGFVREPRAELFLLAVTHLAGQESFYESAQARDERFLRLVRRLAVEEPEWTLGLLRWLRSTALIRRASLVGAAEFVRARQEAGKAGFARQAVDAVLQRADEPGELLAYWTTRYGRRLPQPLKRGVADAVRRLYTGRALLKYDTATARYRFGDVLELTHPAPAPDKPWQGALFRYALDRRHRRDRAVPPAGERMLLARHALGAVPAAERYALVTGPGGAERLAEAGMTWEALAGWLQGPMDAAAWEAVIPSMGAMALVRNLRNFDEAGVGEEAAAAVARRICDPAEVARSRQFPFRYLAAYRHAPSPRWHRALETALGHSLANVPALPGRTLVLVDRSGSMFDTPSRNTRLNRADTAAIFGTALAARAQEADLVEFGTGSRTVAVAPGEAVLTVLERFHDLGGTDTARAVGRHYRDHDRVVIVTDEQAYWTPAGDPLAPVPAHVPVYTWNLAGYAYGMSPDGPKRYTFGGLADAAFGLIPLLESADRSVWPWE</sequence>
<protein>
    <submittedName>
        <fullName evidence="9">TROVE domain-containing protein</fullName>
    </submittedName>
</protein>
<feature type="domain" description="TROVE" evidence="8">
    <location>
        <begin position="58"/>
        <end position="392"/>
    </location>
</feature>
<feature type="region of interest" description="Disordered" evidence="7">
    <location>
        <begin position="1"/>
        <end position="34"/>
    </location>
</feature>
<dbReference type="PROSITE" id="PS50988">
    <property type="entry name" value="TROVE"/>
    <property type="match status" value="1"/>
</dbReference>
<keyword evidence="6" id="KW-0687">Ribonucleoprotein</keyword>
<evidence type="ECO:0000256" key="3">
    <source>
        <dbReference type="ARBA" id="ARBA00022490"/>
    </source>
</evidence>
<evidence type="ECO:0000256" key="2">
    <source>
        <dbReference type="ARBA" id="ARBA00007814"/>
    </source>
</evidence>
<gene>
    <name evidence="9" type="ORF">ABWK59_31870</name>
</gene>
<name>A0AAU8K3J0_9ACTN</name>
<accession>A0AAU8K3J0</accession>
<dbReference type="PANTHER" id="PTHR14202:SF0">
    <property type="entry name" value="RNA-BINDING PROTEIN RO60"/>
    <property type="match status" value="1"/>
</dbReference>
<evidence type="ECO:0000256" key="7">
    <source>
        <dbReference type="SAM" id="MobiDB-lite"/>
    </source>
</evidence>
<dbReference type="Gene3D" id="3.40.50.410">
    <property type="entry name" value="von Willebrand factor, type A domain"/>
    <property type="match status" value="1"/>
</dbReference>
<keyword evidence="5" id="KW-0694">RNA-binding</keyword>
<dbReference type="InterPro" id="IPR036465">
    <property type="entry name" value="vWFA_dom_sf"/>
</dbReference>
<dbReference type="InterPro" id="IPR040322">
    <property type="entry name" value="TROVE2"/>
</dbReference>
<dbReference type="SUPFAM" id="SSF140864">
    <property type="entry name" value="TROVE domain-like"/>
    <property type="match status" value="1"/>
</dbReference>
<evidence type="ECO:0000259" key="8">
    <source>
        <dbReference type="PROSITE" id="PS50988"/>
    </source>
</evidence>
<dbReference type="GO" id="GO:1990904">
    <property type="term" value="C:ribonucleoprotein complex"/>
    <property type="evidence" value="ECO:0007669"/>
    <property type="project" value="UniProtKB-KW"/>
</dbReference>
<evidence type="ECO:0000256" key="4">
    <source>
        <dbReference type="ARBA" id="ARBA00022723"/>
    </source>
</evidence>
<dbReference type="PANTHER" id="PTHR14202">
    <property type="entry name" value="60 KDA RIBONUCLEOPROTEIN SSA/RO"/>
    <property type="match status" value="1"/>
</dbReference>
<dbReference type="AlphaFoldDB" id="A0AAU8K3J0"/>
<dbReference type="EMBL" id="CP159872">
    <property type="protein sequence ID" value="XCM83196.1"/>
    <property type="molecule type" value="Genomic_DNA"/>
</dbReference>